<organism evidence="2 3">
    <name type="scientific">Paracidovorax cattleyae</name>
    <dbReference type="NCBI Taxonomy" id="80868"/>
    <lineage>
        <taxon>Bacteria</taxon>
        <taxon>Pseudomonadati</taxon>
        <taxon>Pseudomonadota</taxon>
        <taxon>Betaproteobacteria</taxon>
        <taxon>Burkholderiales</taxon>
        <taxon>Comamonadaceae</taxon>
        <taxon>Paracidovorax</taxon>
    </lineage>
</organism>
<feature type="region of interest" description="Disordered" evidence="1">
    <location>
        <begin position="1"/>
        <end position="41"/>
    </location>
</feature>
<keyword evidence="3" id="KW-1185">Reference proteome</keyword>
<protein>
    <submittedName>
        <fullName evidence="2">Uncharacterized protein</fullName>
    </submittedName>
</protein>
<gene>
    <name evidence="2" type="ORF">SAMN04489708_14623</name>
</gene>
<sequence length="41" mass="4329">MSEKLEGSPRSRLNRTDGERRLCISPRRGGTGAFASAGHGG</sequence>
<proteinExistence type="predicted"/>
<dbReference type="EMBL" id="FNJL01000046">
    <property type="protein sequence ID" value="SDP92695.1"/>
    <property type="molecule type" value="Genomic_DNA"/>
</dbReference>
<dbReference type="Proteomes" id="UP000199317">
    <property type="component" value="Unassembled WGS sequence"/>
</dbReference>
<evidence type="ECO:0000313" key="2">
    <source>
        <dbReference type="EMBL" id="SDP92695.1"/>
    </source>
</evidence>
<feature type="compositionally biased region" description="Basic and acidic residues" evidence="1">
    <location>
        <begin position="1"/>
        <end position="22"/>
    </location>
</feature>
<evidence type="ECO:0000256" key="1">
    <source>
        <dbReference type="SAM" id="MobiDB-lite"/>
    </source>
</evidence>
<name>A0A1H0WQH4_9BURK</name>
<dbReference type="AlphaFoldDB" id="A0A1H0WQH4"/>
<accession>A0A1H0WQH4</accession>
<reference evidence="3" key="1">
    <citation type="submission" date="2016-10" db="EMBL/GenBank/DDBJ databases">
        <authorList>
            <person name="Varghese N."/>
            <person name="Submissions S."/>
        </authorList>
    </citation>
    <scope>NUCLEOTIDE SEQUENCE [LARGE SCALE GENOMIC DNA]</scope>
    <source>
        <strain evidence="3">DSM 17101</strain>
    </source>
</reference>
<evidence type="ECO:0000313" key="3">
    <source>
        <dbReference type="Proteomes" id="UP000199317"/>
    </source>
</evidence>